<evidence type="ECO:0000313" key="2">
    <source>
        <dbReference type="EMBL" id="KAK3743807.1"/>
    </source>
</evidence>
<proteinExistence type="predicted"/>
<evidence type="ECO:0000256" key="1">
    <source>
        <dbReference type="SAM" id="MobiDB-lite"/>
    </source>
</evidence>
<evidence type="ECO:0000313" key="3">
    <source>
        <dbReference type="Proteomes" id="UP001283361"/>
    </source>
</evidence>
<keyword evidence="3" id="KW-1185">Reference proteome</keyword>
<feature type="region of interest" description="Disordered" evidence="1">
    <location>
        <begin position="1"/>
        <end position="26"/>
    </location>
</feature>
<dbReference type="EMBL" id="JAWDGP010006298">
    <property type="protein sequence ID" value="KAK3743807.1"/>
    <property type="molecule type" value="Genomic_DNA"/>
</dbReference>
<dbReference type="Proteomes" id="UP001283361">
    <property type="component" value="Unassembled WGS sequence"/>
</dbReference>
<organism evidence="2 3">
    <name type="scientific">Elysia crispata</name>
    <name type="common">lettuce slug</name>
    <dbReference type="NCBI Taxonomy" id="231223"/>
    <lineage>
        <taxon>Eukaryota</taxon>
        <taxon>Metazoa</taxon>
        <taxon>Spiralia</taxon>
        <taxon>Lophotrochozoa</taxon>
        <taxon>Mollusca</taxon>
        <taxon>Gastropoda</taxon>
        <taxon>Heterobranchia</taxon>
        <taxon>Euthyneura</taxon>
        <taxon>Panpulmonata</taxon>
        <taxon>Sacoglossa</taxon>
        <taxon>Placobranchoidea</taxon>
        <taxon>Plakobranchidae</taxon>
        <taxon>Elysia</taxon>
    </lineage>
</organism>
<comment type="caution">
    <text evidence="2">The sequence shown here is derived from an EMBL/GenBank/DDBJ whole genome shotgun (WGS) entry which is preliminary data.</text>
</comment>
<sequence length="103" mass="11316">MFDTDKGKSPHYCPRPLPHPRSPPLERTIRSASSGVYVIVSGTLISSYWRPRSSGVNRLNSSLTWVPLGQEIGERLLPGRARGFSHFTAPGRDADLACLEVAL</sequence>
<reference evidence="2" key="1">
    <citation type="journal article" date="2023" name="G3 (Bethesda)">
        <title>A reference genome for the long-term kleptoplast-retaining sea slug Elysia crispata morphotype clarki.</title>
        <authorList>
            <person name="Eastman K.E."/>
            <person name="Pendleton A.L."/>
            <person name="Shaikh M.A."/>
            <person name="Suttiyut T."/>
            <person name="Ogas R."/>
            <person name="Tomko P."/>
            <person name="Gavelis G."/>
            <person name="Widhalm J.R."/>
            <person name="Wisecaver J.H."/>
        </authorList>
    </citation>
    <scope>NUCLEOTIDE SEQUENCE</scope>
    <source>
        <strain evidence="2">ECLA1</strain>
    </source>
</reference>
<feature type="compositionally biased region" description="Pro residues" evidence="1">
    <location>
        <begin position="13"/>
        <end position="23"/>
    </location>
</feature>
<accession>A0AAE1CXQ4</accession>
<name>A0AAE1CXQ4_9GAST</name>
<dbReference type="AlphaFoldDB" id="A0AAE1CXQ4"/>
<gene>
    <name evidence="2" type="ORF">RRG08_043538</name>
</gene>
<protein>
    <submittedName>
        <fullName evidence="2">Uncharacterized protein</fullName>
    </submittedName>
</protein>